<evidence type="ECO:0000259" key="2">
    <source>
        <dbReference type="Pfam" id="PF13581"/>
    </source>
</evidence>
<dbReference type="Pfam" id="PF13581">
    <property type="entry name" value="HATPase_c_2"/>
    <property type="match status" value="1"/>
</dbReference>
<dbReference type="AlphaFoldDB" id="A0A852U2Y8"/>
<dbReference type="Proteomes" id="UP000589036">
    <property type="component" value="Unassembled WGS sequence"/>
</dbReference>
<dbReference type="RefSeq" id="WP_179644131.1">
    <property type="nucleotide sequence ID" value="NZ_BAAAYY010000004.1"/>
</dbReference>
<dbReference type="SUPFAM" id="SSF55874">
    <property type="entry name" value="ATPase domain of HSP90 chaperone/DNA topoisomerase II/histidine kinase"/>
    <property type="match status" value="1"/>
</dbReference>
<evidence type="ECO:0000256" key="1">
    <source>
        <dbReference type="ARBA" id="ARBA00022527"/>
    </source>
</evidence>
<dbReference type="PANTHER" id="PTHR35526:SF3">
    <property type="entry name" value="ANTI-SIGMA-F FACTOR RSBW"/>
    <property type="match status" value="1"/>
</dbReference>
<name>A0A852U2Y8_9ACTN</name>
<proteinExistence type="predicted"/>
<comment type="caution">
    <text evidence="3">The sequence shown here is derived from an EMBL/GenBank/DDBJ whole genome shotgun (WGS) entry which is preliminary data.</text>
</comment>
<accession>A0A852U2Y8</accession>
<feature type="domain" description="Histidine kinase/HSP90-like ATPase" evidence="2">
    <location>
        <begin position="25"/>
        <end position="129"/>
    </location>
</feature>
<sequence length="163" mass="18030">MSNGIVRMPEPPRHVSLRRCSFRFSGRPHSIKAARDWLSVRMDIAGVPEETADTAVLLLSELATNALVHTASGGEGGAFYVRAFFFHGRLRVEVRDAGRTPFPVEAATPDPDAENGRGLLLVDTLAHRWGRFESGRGPGMFFELRWNAQAIRTEPAPTAESFR</sequence>
<dbReference type="Gene3D" id="3.30.565.10">
    <property type="entry name" value="Histidine kinase-like ATPase, C-terminal domain"/>
    <property type="match status" value="1"/>
</dbReference>
<dbReference type="InterPro" id="IPR050267">
    <property type="entry name" value="Anti-sigma-factor_SerPK"/>
</dbReference>
<keyword evidence="1" id="KW-0808">Transferase</keyword>
<protein>
    <submittedName>
        <fullName evidence="3">Anti-sigma regulatory factor (Ser/Thr protein kinase)</fullName>
    </submittedName>
</protein>
<dbReference type="EMBL" id="JACCCC010000001">
    <property type="protein sequence ID" value="NYE48320.1"/>
    <property type="molecule type" value="Genomic_DNA"/>
</dbReference>
<dbReference type="CDD" id="cd16936">
    <property type="entry name" value="HATPase_RsbW-like"/>
    <property type="match status" value="1"/>
</dbReference>
<keyword evidence="4" id="KW-1185">Reference proteome</keyword>
<dbReference type="InterPro" id="IPR036890">
    <property type="entry name" value="HATPase_C_sf"/>
</dbReference>
<evidence type="ECO:0000313" key="3">
    <source>
        <dbReference type="EMBL" id="NYE48320.1"/>
    </source>
</evidence>
<organism evidence="3 4">
    <name type="scientific">Spinactinospora alkalitolerans</name>
    <dbReference type="NCBI Taxonomy" id="687207"/>
    <lineage>
        <taxon>Bacteria</taxon>
        <taxon>Bacillati</taxon>
        <taxon>Actinomycetota</taxon>
        <taxon>Actinomycetes</taxon>
        <taxon>Streptosporangiales</taxon>
        <taxon>Nocardiopsidaceae</taxon>
        <taxon>Spinactinospora</taxon>
    </lineage>
</organism>
<dbReference type="PANTHER" id="PTHR35526">
    <property type="entry name" value="ANTI-SIGMA-F FACTOR RSBW-RELATED"/>
    <property type="match status" value="1"/>
</dbReference>
<reference evidence="3 4" key="1">
    <citation type="submission" date="2020-07" db="EMBL/GenBank/DDBJ databases">
        <title>Sequencing the genomes of 1000 actinobacteria strains.</title>
        <authorList>
            <person name="Klenk H.-P."/>
        </authorList>
    </citation>
    <scope>NUCLEOTIDE SEQUENCE [LARGE SCALE GENOMIC DNA]</scope>
    <source>
        <strain evidence="3 4">CXB654</strain>
    </source>
</reference>
<dbReference type="InterPro" id="IPR003594">
    <property type="entry name" value="HATPase_dom"/>
</dbReference>
<evidence type="ECO:0000313" key="4">
    <source>
        <dbReference type="Proteomes" id="UP000589036"/>
    </source>
</evidence>
<keyword evidence="1" id="KW-0723">Serine/threonine-protein kinase</keyword>
<keyword evidence="1" id="KW-0418">Kinase</keyword>
<dbReference type="GO" id="GO:0004674">
    <property type="term" value="F:protein serine/threonine kinase activity"/>
    <property type="evidence" value="ECO:0007669"/>
    <property type="project" value="UniProtKB-KW"/>
</dbReference>
<gene>
    <name evidence="3" type="ORF">HDA32_003440</name>
</gene>